<feature type="chain" id="PRO_5038941073" evidence="5">
    <location>
        <begin position="23"/>
        <end position="341"/>
    </location>
</feature>
<reference evidence="7" key="1">
    <citation type="submission" date="2021-01" db="EMBL/GenBank/DDBJ databases">
        <title>Whole genome shotgun sequence of Planobispora rosea NBRC 15558.</title>
        <authorList>
            <person name="Komaki H."/>
            <person name="Tamura T."/>
        </authorList>
    </citation>
    <scope>NUCLEOTIDE SEQUENCE</scope>
    <source>
        <strain evidence="7">NBRC 15558</strain>
    </source>
</reference>
<dbReference type="InterPro" id="IPR002491">
    <property type="entry name" value="ABC_transptr_periplasmic_BD"/>
</dbReference>
<dbReference type="PROSITE" id="PS50983">
    <property type="entry name" value="FE_B12_PBP"/>
    <property type="match status" value="1"/>
</dbReference>
<feature type="domain" description="Fe/B12 periplasmic-binding" evidence="6">
    <location>
        <begin position="73"/>
        <end position="337"/>
    </location>
</feature>
<evidence type="ECO:0000256" key="2">
    <source>
        <dbReference type="ARBA" id="ARBA00008814"/>
    </source>
</evidence>
<dbReference type="Pfam" id="PF01497">
    <property type="entry name" value="Peripla_BP_2"/>
    <property type="match status" value="1"/>
</dbReference>
<dbReference type="GO" id="GO:1901678">
    <property type="term" value="P:iron coordination entity transport"/>
    <property type="evidence" value="ECO:0007669"/>
    <property type="project" value="UniProtKB-ARBA"/>
</dbReference>
<keyword evidence="4 5" id="KW-0732">Signal</keyword>
<dbReference type="Gene3D" id="3.40.50.1980">
    <property type="entry name" value="Nitrogenase molybdenum iron protein domain"/>
    <property type="match status" value="2"/>
</dbReference>
<evidence type="ECO:0000259" key="6">
    <source>
        <dbReference type="PROSITE" id="PS50983"/>
    </source>
</evidence>
<gene>
    <name evidence="7" type="ORF">Pro02_30800</name>
</gene>
<name>A0A8J3S2K0_PLARO</name>
<keyword evidence="8" id="KW-1185">Reference proteome</keyword>
<dbReference type="InterPro" id="IPR051313">
    <property type="entry name" value="Bact_iron-sidero_bind"/>
</dbReference>
<evidence type="ECO:0000256" key="1">
    <source>
        <dbReference type="ARBA" id="ARBA00004196"/>
    </source>
</evidence>
<accession>A0A8J3S2K0</accession>
<comment type="caution">
    <text evidence="7">The sequence shown here is derived from an EMBL/GenBank/DDBJ whole genome shotgun (WGS) entry which is preliminary data.</text>
</comment>
<dbReference type="AlphaFoldDB" id="A0A8J3S2K0"/>
<comment type="subcellular location">
    <subcellularLocation>
        <location evidence="1">Cell envelope</location>
    </subcellularLocation>
</comment>
<proteinExistence type="inferred from homology"/>
<protein>
    <submittedName>
        <fullName evidence="7">Iron(III) dicitrate-binding protein</fullName>
    </submittedName>
</protein>
<evidence type="ECO:0000313" key="8">
    <source>
        <dbReference type="Proteomes" id="UP000655044"/>
    </source>
</evidence>
<feature type="signal peptide" evidence="5">
    <location>
        <begin position="1"/>
        <end position="22"/>
    </location>
</feature>
<keyword evidence="3" id="KW-0813">Transport</keyword>
<evidence type="ECO:0000256" key="5">
    <source>
        <dbReference type="SAM" id="SignalP"/>
    </source>
</evidence>
<comment type="similarity">
    <text evidence="2">Belongs to the bacterial solute-binding protein 8 family.</text>
</comment>
<dbReference type="SUPFAM" id="SSF53807">
    <property type="entry name" value="Helical backbone' metal receptor"/>
    <property type="match status" value="1"/>
</dbReference>
<dbReference type="GO" id="GO:0030288">
    <property type="term" value="C:outer membrane-bounded periplasmic space"/>
    <property type="evidence" value="ECO:0007669"/>
    <property type="project" value="TreeGrafter"/>
</dbReference>
<organism evidence="7 8">
    <name type="scientific">Planobispora rosea</name>
    <dbReference type="NCBI Taxonomy" id="35762"/>
    <lineage>
        <taxon>Bacteria</taxon>
        <taxon>Bacillati</taxon>
        <taxon>Actinomycetota</taxon>
        <taxon>Actinomycetes</taxon>
        <taxon>Streptosporangiales</taxon>
        <taxon>Streptosporangiaceae</taxon>
        <taxon>Planobispora</taxon>
    </lineage>
</organism>
<dbReference type="PANTHER" id="PTHR30532">
    <property type="entry name" value="IRON III DICITRATE-BINDING PERIPLASMIC PROTEIN"/>
    <property type="match status" value="1"/>
</dbReference>
<evidence type="ECO:0000256" key="3">
    <source>
        <dbReference type="ARBA" id="ARBA00022448"/>
    </source>
</evidence>
<sequence length="341" mass="36633">MRALRALTVGVAGAALSVGLVACGSSGDSDTAAGAGGASQAPAASDAAGSTAAYPRTIKHAMGETQIPAQPKRVVALDQSFVDAVLTLDTEVVGYTVYRGIDEKLPEYLAPVMDQAQNIKVVGTLEAPSLEQIIALKPDLIVSAKIRHEALYDKLTQIAPTVFSETTGAIWKDNLRLMGQALGKEELADERIKAYEERAAKIGAAIKEKQGEMPTVSVARFTDEPTVRLYVENSYSGLVLKDVGFPRPEGQPTTTETIMVPISEENIPQLDADHIFVVSYPDPEIEAVQKRFQSNPLWGKLKGEQHVVDDVTWMSAVGIQGAHVMLDDLAKMFEVDPAKTF</sequence>
<evidence type="ECO:0000256" key="4">
    <source>
        <dbReference type="ARBA" id="ARBA00022729"/>
    </source>
</evidence>
<dbReference type="Proteomes" id="UP000655044">
    <property type="component" value="Unassembled WGS sequence"/>
</dbReference>
<evidence type="ECO:0000313" key="7">
    <source>
        <dbReference type="EMBL" id="GIH84672.1"/>
    </source>
</evidence>
<dbReference type="PROSITE" id="PS51257">
    <property type="entry name" value="PROKAR_LIPOPROTEIN"/>
    <property type="match status" value="1"/>
</dbReference>
<dbReference type="PANTHER" id="PTHR30532:SF21">
    <property type="entry name" value="SIDEROPHORE-BINDING LIPOPROTEIN YFIY-RELATED"/>
    <property type="match status" value="1"/>
</dbReference>
<dbReference type="EMBL" id="BOOI01000025">
    <property type="protein sequence ID" value="GIH84672.1"/>
    <property type="molecule type" value="Genomic_DNA"/>
</dbReference>
<dbReference type="CDD" id="cd01146">
    <property type="entry name" value="FhuD"/>
    <property type="match status" value="1"/>
</dbReference>
<dbReference type="RefSeq" id="WP_189241953.1">
    <property type="nucleotide sequence ID" value="NZ_BMQP01000006.1"/>
</dbReference>